<keyword evidence="1" id="KW-0812">Transmembrane</keyword>
<keyword evidence="1" id="KW-1133">Transmembrane helix</keyword>
<feature type="transmembrane region" description="Helical" evidence="1">
    <location>
        <begin position="79"/>
        <end position="101"/>
    </location>
</feature>
<accession>A0A4R1G9W6</accession>
<evidence type="ECO:0000313" key="2">
    <source>
        <dbReference type="EMBL" id="TCK03463.1"/>
    </source>
</evidence>
<feature type="transmembrane region" description="Helical" evidence="1">
    <location>
        <begin position="12"/>
        <end position="31"/>
    </location>
</feature>
<dbReference type="Proteomes" id="UP000295777">
    <property type="component" value="Unassembled WGS sequence"/>
</dbReference>
<keyword evidence="3" id="KW-1185">Reference proteome</keyword>
<gene>
    <name evidence="2" type="ORF">CLV27_1541</name>
</gene>
<name>A0A4R1G9W6_9BACT</name>
<sequence length="139" mass="16008">MDNLSYIRGAAFYLFIYLFLGLLNSGIMYFGVRNLHIKPAFILAFIIPFTALALFFSFRQSVRLFFSKDVKNTNVAKAFVVQLLTFLVLAVGTESALAPLIEREKLFQVLSVFINFITFFASYWLSVSFFVVRKQTEEK</sequence>
<keyword evidence="1" id="KW-0472">Membrane</keyword>
<feature type="transmembrane region" description="Helical" evidence="1">
    <location>
        <begin position="107"/>
        <end position="132"/>
    </location>
</feature>
<comment type="caution">
    <text evidence="2">The sequence shown here is derived from an EMBL/GenBank/DDBJ whole genome shotgun (WGS) entry which is preliminary data.</text>
</comment>
<dbReference type="OrthoDB" id="15598at2"/>
<organism evidence="2 3">
    <name type="scientific">Phorcysia thermohydrogeniphila</name>
    <dbReference type="NCBI Taxonomy" id="936138"/>
    <lineage>
        <taxon>Bacteria</taxon>
        <taxon>Pseudomonadati</taxon>
        <taxon>Aquificota</taxon>
        <taxon>Aquificia</taxon>
        <taxon>Desulfurobacteriales</taxon>
        <taxon>Desulfurobacteriaceae</taxon>
        <taxon>Phorcysia</taxon>
    </lineage>
</organism>
<feature type="transmembrane region" description="Helical" evidence="1">
    <location>
        <begin position="37"/>
        <end position="58"/>
    </location>
</feature>
<dbReference type="RefSeq" id="WP_132527459.1">
    <property type="nucleotide sequence ID" value="NZ_SMFV01000005.1"/>
</dbReference>
<dbReference type="EMBL" id="SMFV01000005">
    <property type="protein sequence ID" value="TCK03463.1"/>
    <property type="molecule type" value="Genomic_DNA"/>
</dbReference>
<proteinExistence type="predicted"/>
<reference evidence="2 3" key="1">
    <citation type="submission" date="2019-03" db="EMBL/GenBank/DDBJ databases">
        <title>Genomic Encyclopedia of Archaeal and Bacterial Type Strains, Phase II (KMG-II): from individual species to whole genera.</title>
        <authorList>
            <person name="Goeker M."/>
        </authorList>
    </citation>
    <scope>NUCLEOTIDE SEQUENCE [LARGE SCALE GENOMIC DNA]</scope>
    <source>
        <strain evidence="2 3">DSM 24425</strain>
    </source>
</reference>
<evidence type="ECO:0000256" key="1">
    <source>
        <dbReference type="SAM" id="Phobius"/>
    </source>
</evidence>
<dbReference type="AlphaFoldDB" id="A0A4R1G9W6"/>
<protein>
    <submittedName>
        <fullName evidence="2">Uncharacterized protein</fullName>
    </submittedName>
</protein>
<evidence type="ECO:0000313" key="3">
    <source>
        <dbReference type="Proteomes" id="UP000295777"/>
    </source>
</evidence>